<dbReference type="EMBL" id="CP119901">
    <property type="protein sequence ID" value="WFD22607.1"/>
    <property type="molecule type" value="Genomic_DNA"/>
</dbReference>
<name>A0AAF0EHT5_9BASI</name>
<dbReference type="GO" id="GO:0045047">
    <property type="term" value="P:protein targeting to ER"/>
    <property type="evidence" value="ECO:0007669"/>
    <property type="project" value="InterPro"/>
</dbReference>
<comment type="subcellular location">
    <subcellularLocation>
        <location evidence="1 10">Endoplasmic reticulum membrane</location>
        <topology evidence="1 10">Multi-pass membrane protein</topology>
    </subcellularLocation>
    <subcellularLocation>
        <location evidence="10">Golgi apparatus membrane</location>
        <topology evidence="10">Multi-pass membrane protein</topology>
    </subcellularLocation>
</comment>
<feature type="transmembrane region" description="Helical" evidence="10">
    <location>
        <begin position="274"/>
        <end position="300"/>
    </location>
</feature>
<evidence type="ECO:0000256" key="9">
    <source>
        <dbReference type="ARBA" id="ARBA00023136"/>
    </source>
</evidence>
<keyword evidence="6 10" id="KW-1133">Transmembrane helix</keyword>
<evidence type="ECO:0000256" key="3">
    <source>
        <dbReference type="ARBA" id="ARBA00022448"/>
    </source>
</evidence>
<sequence>MNAAVTNMAVMFGAMQFAKRIPFDDKPEYVRYAQAAYILSQLLCLGIFYFCSLQVKKKNDLTVLKYVNAKVPTVRFITHKQSQEPGELVVTTHRDYDLAEISKSIRGVLMGVAFMAVMHLYMGYTNPYSNMAKIWIWGVPATGDLKRPFKPAPGLFSGMNQGPQADKASVKEAEKITESIQAKVDTLALHRVWPHRRSILIKPRVYRHILYNIFDTPSIHVHARRFLALVLVESYLAWFSLCVHPSVAAWDAARVMPAYWPSWLPASLYGAGRVAGATLMHMLALHMTVVLAGGFVQYAWHRRHPSGLYWRLYSWHLPSMAMLYASISTELLLVIRLVWDSRMPADRRATAQHPSLFTPVHWAMSYVPTWLAAGPWRTEWLIRHMLGGMSAGVALAATLPMHPLAGALVALVGFGVQAQVRTWLGVPDEASWPVPLCTP</sequence>
<dbReference type="GO" id="GO:0000139">
    <property type="term" value="C:Golgi membrane"/>
    <property type="evidence" value="ECO:0007669"/>
    <property type="project" value="UniProtKB-SubCell"/>
</dbReference>
<feature type="transmembrane region" description="Helical" evidence="10">
    <location>
        <begin position="320"/>
        <end position="339"/>
    </location>
</feature>
<evidence type="ECO:0000256" key="6">
    <source>
        <dbReference type="ARBA" id="ARBA00022989"/>
    </source>
</evidence>
<dbReference type="AlphaFoldDB" id="A0AAF0EHT5"/>
<dbReference type="GO" id="GO:0005789">
    <property type="term" value="C:endoplasmic reticulum membrane"/>
    <property type="evidence" value="ECO:0007669"/>
    <property type="project" value="UniProtKB-SubCell"/>
</dbReference>
<gene>
    <name evidence="11" type="primary">PHO88</name>
    <name evidence="11" type="ORF">MEQU1_001279</name>
</gene>
<dbReference type="GO" id="GO:0006665">
    <property type="term" value="P:sphingolipid metabolic process"/>
    <property type="evidence" value="ECO:0007669"/>
    <property type="project" value="UniProtKB-UniRule"/>
</dbReference>
<evidence type="ECO:0000313" key="12">
    <source>
        <dbReference type="Proteomes" id="UP001214415"/>
    </source>
</evidence>
<feature type="transmembrane region" description="Helical" evidence="10">
    <location>
        <begin position="235"/>
        <end position="253"/>
    </location>
</feature>
<dbReference type="PANTHER" id="PTHR28112">
    <property type="entry name" value="SRP-INDEPENDENT TARGETING PROTEIN 3"/>
    <property type="match status" value="1"/>
</dbReference>
<dbReference type="Proteomes" id="UP001214415">
    <property type="component" value="Chromosome 2"/>
</dbReference>
<evidence type="ECO:0000256" key="8">
    <source>
        <dbReference type="ARBA" id="ARBA00023098"/>
    </source>
</evidence>
<protein>
    <recommendedName>
        <fullName evidence="10">Protein ARV</fullName>
    </recommendedName>
</protein>
<comment type="function">
    <text evidence="10">Regulates also the sphingolipid metabolism.</text>
</comment>
<dbReference type="GO" id="GO:0005739">
    <property type="term" value="C:mitochondrion"/>
    <property type="evidence" value="ECO:0007669"/>
    <property type="project" value="TreeGrafter"/>
</dbReference>
<evidence type="ECO:0000256" key="4">
    <source>
        <dbReference type="ARBA" id="ARBA00022692"/>
    </source>
</evidence>
<comment type="function">
    <text evidence="10">Mediator of sterol homeostasis involved in sterol uptake, trafficking and distribution into membranes.</text>
</comment>
<keyword evidence="3 10" id="KW-0813">Transport</keyword>
<keyword evidence="10" id="KW-0746">Sphingolipid metabolism</keyword>
<keyword evidence="5 10" id="KW-0256">Endoplasmic reticulum</keyword>
<evidence type="ECO:0000256" key="2">
    <source>
        <dbReference type="ARBA" id="ARBA00009187"/>
    </source>
</evidence>
<reference evidence="11" key="1">
    <citation type="submission" date="2023-03" db="EMBL/GenBank/DDBJ databases">
        <title>Mating type loci evolution in Malassezia.</title>
        <authorList>
            <person name="Coelho M.A."/>
        </authorList>
    </citation>
    <scope>NUCLEOTIDE SEQUENCE</scope>
    <source>
        <strain evidence="11">CBS 12830</strain>
    </source>
</reference>
<dbReference type="Pfam" id="PF10032">
    <property type="entry name" value="Pho88"/>
    <property type="match status" value="1"/>
</dbReference>
<evidence type="ECO:0000256" key="10">
    <source>
        <dbReference type="RuleBase" id="RU368065"/>
    </source>
</evidence>
<evidence type="ECO:0000313" key="11">
    <source>
        <dbReference type="EMBL" id="WFD22607.1"/>
    </source>
</evidence>
<keyword evidence="10" id="KW-0333">Golgi apparatus</keyword>
<dbReference type="GO" id="GO:0097036">
    <property type="term" value="P:regulation of plasma membrane sterol distribution"/>
    <property type="evidence" value="ECO:0007669"/>
    <property type="project" value="UniProtKB-UniRule"/>
</dbReference>
<organism evidence="11 12">
    <name type="scientific">Malassezia equina</name>
    <dbReference type="NCBI Taxonomy" id="1381935"/>
    <lineage>
        <taxon>Eukaryota</taxon>
        <taxon>Fungi</taxon>
        <taxon>Dikarya</taxon>
        <taxon>Basidiomycota</taxon>
        <taxon>Ustilaginomycotina</taxon>
        <taxon>Malasseziomycetes</taxon>
        <taxon>Malasseziales</taxon>
        <taxon>Malasseziaceae</taxon>
        <taxon>Malassezia</taxon>
    </lineage>
</organism>
<dbReference type="GO" id="GO:0032366">
    <property type="term" value="P:intracellular sterol transport"/>
    <property type="evidence" value="ECO:0007669"/>
    <property type="project" value="UniProtKB-UniRule"/>
</dbReference>
<evidence type="ECO:0000256" key="1">
    <source>
        <dbReference type="ARBA" id="ARBA00004477"/>
    </source>
</evidence>
<keyword evidence="4 10" id="KW-0812">Transmembrane</keyword>
<dbReference type="InterPro" id="IPR012098">
    <property type="entry name" value="SND3_fun"/>
</dbReference>
<keyword evidence="7 10" id="KW-0445">Lipid transport</keyword>
<dbReference type="PANTHER" id="PTHR28112:SF1">
    <property type="entry name" value="SRP-INDEPENDENT TARGETING PROTEIN 3"/>
    <property type="match status" value="1"/>
</dbReference>
<proteinExistence type="inferred from homology"/>
<accession>A0AAF0EHT5</accession>
<keyword evidence="12" id="KW-1185">Reference proteome</keyword>
<dbReference type="Pfam" id="PF04161">
    <property type="entry name" value="Arv1"/>
    <property type="match status" value="1"/>
</dbReference>
<dbReference type="InterPro" id="IPR007290">
    <property type="entry name" value="Arv1"/>
</dbReference>
<dbReference type="GO" id="GO:0016125">
    <property type="term" value="P:sterol metabolic process"/>
    <property type="evidence" value="ECO:0007669"/>
    <property type="project" value="UniProtKB-UniRule"/>
</dbReference>
<keyword evidence="8 10" id="KW-0443">Lipid metabolism</keyword>
<feature type="transmembrane region" description="Helical" evidence="10">
    <location>
        <begin position="32"/>
        <end position="51"/>
    </location>
</feature>
<keyword evidence="9 10" id="KW-0472">Membrane</keyword>
<evidence type="ECO:0000256" key="5">
    <source>
        <dbReference type="ARBA" id="ARBA00022824"/>
    </source>
</evidence>
<comment type="similarity">
    <text evidence="2 10">Belongs to the ARV1 family.</text>
</comment>
<feature type="transmembrane region" description="Helical" evidence="10">
    <location>
        <begin position="104"/>
        <end position="122"/>
    </location>
</feature>
<evidence type="ECO:0000256" key="7">
    <source>
        <dbReference type="ARBA" id="ARBA00023055"/>
    </source>
</evidence>